<dbReference type="GO" id="GO:0006351">
    <property type="term" value="P:DNA-templated transcription"/>
    <property type="evidence" value="ECO:0007669"/>
    <property type="project" value="UniProtKB-UniRule"/>
</dbReference>
<evidence type="ECO:0000313" key="11">
    <source>
        <dbReference type="EMBL" id="KAE9637209.1"/>
    </source>
</evidence>
<reference evidence="11 12" key="1">
    <citation type="submission" date="2019-12" db="EMBL/GenBank/DDBJ databases">
        <title>Defluviitalea raffinosedens, isolated from a biogas fermenter, genome sequencing and characterization.</title>
        <authorList>
            <person name="Rettenmaier R."/>
            <person name="Schneider M."/>
            <person name="Neuhaus K."/>
            <person name="Liebl W."/>
            <person name="Zverlov V."/>
        </authorList>
    </citation>
    <scope>NUCLEOTIDE SEQUENCE [LARGE SCALE GENOMIC DNA]</scope>
    <source>
        <strain evidence="11 12">249c-K6</strain>
    </source>
</reference>
<dbReference type="SMART" id="SM01409">
    <property type="entry name" value="RNA_pol_Rpb6"/>
    <property type="match status" value="1"/>
</dbReference>
<dbReference type="HAMAP" id="MF_00366">
    <property type="entry name" value="RNApol_bact_RpoZ"/>
    <property type="match status" value="1"/>
</dbReference>
<dbReference type="PANTHER" id="PTHR34476:SF1">
    <property type="entry name" value="DNA-DIRECTED RNA POLYMERASE SUBUNIT OMEGA"/>
    <property type="match status" value="1"/>
</dbReference>
<organism evidence="11 12">
    <name type="scientific">Defluviitalea raffinosedens</name>
    <dbReference type="NCBI Taxonomy" id="1450156"/>
    <lineage>
        <taxon>Bacteria</taxon>
        <taxon>Bacillati</taxon>
        <taxon>Bacillota</taxon>
        <taxon>Clostridia</taxon>
        <taxon>Lachnospirales</taxon>
        <taxon>Defluviitaleaceae</taxon>
        <taxon>Defluviitalea</taxon>
    </lineage>
</organism>
<proteinExistence type="inferred from homology"/>
<evidence type="ECO:0000256" key="7">
    <source>
        <dbReference type="ARBA" id="ARBA00023163"/>
    </source>
</evidence>
<dbReference type="OrthoDB" id="9815459at2"/>
<evidence type="ECO:0000256" key="3">
    <source>
        <dbReference type="ARBA" id="ARBA00013725"/>
    </source>
</evidence>
<dbReference type="GO" id="GO:0003899">
    <property type="term" value="F:DNA-directed RNA polymerase activity"/>
    <property type="evidence" value="ECO:0007669"/>
    <property type="project" value="UniProtKB-UniRule"/>
</dbReference>
<keyword evidence="5 10" id="KW-0808">Transferase</keyword>
<keyword evidence="4 10" id="KW-0240">DNA-directed RNA polymerase</keyword>
<gene>
    <name evidence="10" type="primary">rpoZ</name>
    <name evidence="11" type="ORF">GND95_01910</name>
</gene>
<comment type="function">
    <text evidence="10">Promotes RNA polymerase assembly. Latches the N- and C-terminal regions of the beta' subunit thereby facilitating its interaction with the beta and alpha subunits.</text>
</comment>
<comment type="caution">
    <text evidence="11">The sequence shown here is derived from an EMBL/GenBank/DDBJ whole genome shotgun (WGS) entry which is preliminary data.</text>
</comment>
<keyword evidence="7 10" id="KW-0804">Transcription</keyword>
<accession>A0A7C8HGE7</accession>
<dbReference type="SUPFAM" id="SSF63562">
    <property type="entry name" value="RPB6/omega subunit-like"/>
    <property type="match status" value="1"/>
</dbReference>
<evidence type="ECO:0000256" key="6">
    <source>
        <dbReference type="ARBA" id="ARBA00022695"/>
    </source>
</evidence>
<protein>
    <recommendedName>
        <fullName evidence="3 10">DNA-directed RNA polymerase subunit omega</fullName>
        <shortName evidence="10">RNAP omega subunit</shortName>
        <ecNumber evidence="2 10">2.7.7.6</ecNumber>
    </recommendedName>
    <alternativeName>
        <fullName evidence="10">RNA polymerase omega subunit</fullName>
    </alternativeName>
    <alternativeName>
        <fullName evidence="8 10">Transcriptase subunit omega</fullName>
    </alternativeName>
</protein>
<name>A0A7C8HGE7_9FIRM</name>
<evidence type="ECO:0000256" key="9">
    <source>
        <dbReference type="ARBA" id="ARBA00048552"/>
    </source>
</evidence>
<dbReference type="Proteomes" id="UP000483018">
    <property type="component" value="Unassembled WGS sequence"/>
</dbReference>
<comment type="similarity">
    <text evidence="1 10">Belongs to the RNA polymerase subunit omega family.</text>
</comment>
<dbReference type="Pfam" id="PF01192">
    <property type="entry name" value="RNA_pol_Rpb6"/>
    <property type="match status" value="1"/>
</dbReference>
<evidence type="ECO:0000256" key="1">
    <source>
        <dbReference type="ARBA" id="ARBA00006711"/>
    </source>
</evidence>
<comment type="catalytic activity">
    <reaction evidence="9 10">
        <text>RNA(n) + a ribonucleoside 5'-triphosphate = RNA(n+1) + diphosphate</text>
        <dbReference type="Rhea" id="RHEA:21248"/>
        <dbReference type="Rhea" id="RHEA-COMP:14527"/>
        <dbReference type="Rhea" id="RHEA-COMP:17342"/>
        <dbReference type="ChEBI" id="CHEBI:33019"/>
        <dbReference type="ChEBI" id="CHEBI:61557"/>
        <dbReference type="ChEBI" id="CHEBI:140395"/>
        <dbReference type="EC" id="2.7.7.6"/>
    </reaction>
</comment>
<comment type="subunit">
    <text evidence="10">The RNAP catalytic core consists of 2 alpha, 1 beta, 1 beta' and 1 omega subunit. When a sigma factor is associated with the core the holoenzyme is formed, which can initiate transcription.</text>
</comment>
<dbReference type="GO" id="GO:0003677">
    <property type="term" value="F:DNA binding"/>
    <property type="evidence" value="ECO:0007669"/>
    <property type="project" value="UniProtKB-UniRule"/>
</dbReference>
<dbReference type="PANTHER" id="PTHR34476">
    <property type="entry name" value="DNA-DIRECTED RNA POLYMERASE SUBUNIT OMEGA"/>
    <property type="match status" value="1"/>
</dbReference>
<evidence type="ECO:0000256" key="4">
    <source>
        <dbReference type="ARBA" id="ARBA00022478"/>
    </source>
</evidence>
<dbReference type="RefSeq" id="WP_158739119.1">
    <property type="nucleotide sequence ID" value="NZ_WSLF01000001.1"/>
</dbReference>
<dbReference type="EMBL" id="WSLF01000001">
    <property type="protein sequence ID" value="KAE9637209.1"/>
    <property type="molecule type" value="Genomic_DNA"/>
</dbReference>
<dbReference type="InterPro" id="IPR036161">
    <property type="entry name" value="RPB6/omega-like_sf"/>
</dbReference>
<evidence type="ECO:0000256" key="8">
    <source>
        <dbReference type="ARBA" id="ARBA00029924"/>
    </source>
</evidence>
<dbReference type="GO" id="GO:0000428">
    <property type="term" value="C:DNA-directed RNA polymerase complex"/>
    <property type="evidence" value="ECO:0007669"/>
    <property type="project" value="UniProtKB-KW"/>
</dbReference>
<evidence type="ECO:0000313" key="12">
    <source>
        <dbReference type="Proteomes" id="UP000483018"/>
    </source>
</evidence>
<keyword evidence="12" id="KW-1185">Reference proteome</keyword>
<evidence type="ECO:0000256" key="2">
    <source>
        <dbReference type="ARBA" id="ARBA00012418"/>
    </source>
</evidence>
<dbReference type="NCBIfam" id="TIGR00690">
    <property type="entry name" value="rpoZ"/>
    <property type="match status" value="1"/>
</dbReference>
<sequence>MLYPSYIQLREKIKQNSSDEYKPSRYSIVIAAAKRARQIVDGDKVLVNTKVNKPVSIAVEELYQGKVTIKTKTNQVDLSANIENQNEMVNTNNVIDNDQYSDNEQ</sequence>
<evidence type="ECO:0000256" key="10">
    <source>
        <dbReference type="HAMAP-Rule" id="MF_00366"/>
    </source>
</evidence>
<dbReference type="InterPro" id="IPR003716">
    <property type="entry name" value="DNA-dir_RNA_pol_omega"/>
</dbReference>
<dbReference type="EC" id="2.7.7.6" evidence="2 10"/>
<dbReference type="Gene3D" id="3.90.940.10">
    <property type="match status" value="1"/>
</dbReference>
<evidence type="ECO:0000256" key="5">
    <source>
        <dbReference type="ARBA" id="ARBA00022679"/>
    </source>
</evidence>
<dbReference type="InterPro" id="IPR006110">
    <property type="entry name" value="Pol_omega/Rpo6/RPB6"/>
</dbReference>
<keyword evidence="6 10" id="KW-0548">Nucleotidyltransferase</keyword>
<dbReference type="AlphaFoldDB" id="A0A7C8HGE7"/>